<protein>
    <submittedName>
        <fullName evidence="6">Calcium/calmodulin-dependent protein kinase</fullName>
    </submittedName>
</protein>
<evidence type="ECO:0000259" key="5">
    <source>
        <dbReference type="PROSITE" id="PS50011"/>
    </source>
</evidence>
<evidence type="ECO:0000256" key="1">
    <source>
        <dbReference type="ARBA" id="ARBA00022741"/>
    </source>
</evidence>
<name>A0A1V9Y6B9_ACHHY</name>
<dbReference type="PROSITE" id="PS50011">
    <property type="entry name" value="PROTEIN_KINASE_DOM"/>
    <property type="match status" value="1"/>
</dbReference>
<dbReference type="SMART" id="SM00220">
    <property type="entry name" value="S_TKc"/>
    <property type="match status" value="1"/>
</dbReference>
<dbReference type="PANTHER" id="PTHR24347">
    <property type="entry name" value="SERINE/THREONINE-PROTEIN KINASE"/>
    <property type="match status" value="1"/>
</dbReference>
<gene>
    <name evidence="6" type="ORF">ACHHYP_16526</name>
</gene>
<dbReference type="Gene3D" id="1.10.510.10">
    <property type="entry name" value="Transferase(Phosphotransferase) domain 1"/>
    <property type="match status" value="1"/>
</dbReference>
<dbReference type="InterPro" id="IPR008271">
    <property type="entry name" value="Ser/Thr_kinase_AS"/>
</dbReference>
<dbReference type="CDD" id="cd05117">
    <property type="entry name" value="STKc_CAMK"/>
    <property type="match status" value="1"/>
</dbReference>
<feature type="domain" description="Protein kinase" evidence="5">
    <location>
        <begin position="53"/>
        <end position="328"/>
    </location>
</feature>
<dbReference type="AlphaFoldDB" id="A0A1V9Y6B9"/>
<keyword evidence="2 3" id="KW-0067">ATP-binding</keyword>
<evidence type="ECO:0000313" key="7">
    <source>
        <dbReference type="Proteomes" id="UP000243579"/>
    </source>
</evidence>
<dbReference type="PROSITE" id="PS00108">
    <property type="entry name" value="PROTEIN_KINASE_ST"/>
    <property type="match status" value="1"/>
</dbReference>
<evidence type="ECO:0000256" key="3">
    <source>
        <dbReference type="PROSITE-ProRule" id="PRU10141"/>
    </source>
</evidence>
<keyword evidence="6" id="KW-0418">Kinase</keyword>
<evidence type="ECO:0000313" key="6">
    <source>
        <dbReference type="EMBL" id="OQR81272.1"/>
    </source>
</evidence>
<dbReference type="Pfam" id="PF00069">
    <property type="entry name" value="Pkinase"/>
    <property type="match status" value="1"/>
</dbReference>
<evidence type="ECO:0000256" key="4">
    <source>
        <dbReference type="RuleBase" id="RU000304"/>
    </source>
</evidence>
<accession>A0A1V9Y6B9</accession>
<sequence length="417" mass="47113">MGLGASVVHWCCGGAKDDLPSDASCLLRGSKADNVSALVEIERDAKTDFSRNYILGHKLGMGAYATVYECGDVKTKKLYACKVYKRRGLDAGSLECALTEPYMLKRMYHPGILSCRGFYKEPETYVLVMEELKGGDIFSKLHASSEKLTEIDICRLVKMLLEALEYIHLRNIVHRDLKLENLMLDATGRDSALKIVDFGFAKQLPNKNATLTEVLGTPGYMAPEVIQGKPYGKPADIWSTGVIVYTLLCGYPPFHHDQIHDLQKLFRCICYGYYFFDAPYWDDISLEAKDLVSQMLRVPQQERFVRSQELRWILRRKTATQLLQHPWFHAHADIPAAKKEAVDMFKAIGPLKSFHRIMKARLSHRHAEEHRDSMQSLVTHKLSHMEATTNPIQIDLRNSVLLPTARGVVTVASASAP</sequence>
<dbReference type="Proteomes" id="UP000243579">
    <property type="component" value="Unassembled WGS sequence"/>
</dbReference>
<keyword evidence="6" id="KW-0808">Transferase</keyword>
<proteinExistence type="inferred from homology"/>
<comment type="similarity">
    <text evidence="4">Belongs to the protein kinase superfamily.</text>
</comment>
<dbReference type="InterPro" id="IPR000719">
    <property type="entry name" value="Prot_kinase_dom"/>
</dbReference>
<dbReference type="GO" id="GO:0004674">
    <property type="term" value="F:protein serine/threonine kinase activity"/>
    <property type="evidence" value="ECO:0007669"/>
    <property type="project" value="UniProtKB-KW"/>
</dbReference>
<dbReference type="InterPro" id="IPR017441">
    <property type="entry name" value="Protein_kinase_ATP_BS"/>
</dbReference>
<dbReference type="STRING" id="1202772.A0A1V9Y6B9"/>
<keyword evidence="1 3" id="KW-0547">Nucleotide-binding</keyword>
<feature type="binding site" evidence="3">
    <location>
        <position position="82"/>
    </location>
    <ligand>
        <name>ATP</name>
        <dbReference type="ChEBI" id="CHEBI:30616"/>
    </ligand>
</feature>
<dbReference type="EMBL" id="JNBR01002825">
    <property type="protein sequence ID" value="OQR81272.1"/>
    <property type="molecule type" value="Genomic_DNA"/>
</dbReference>
<keyword evidence="7" id="KW-1185">Reference proteome</keyword>
<organism evidence="6 7">
    <name type="scientific">Achlya hypogyna</name>
    <name type="common">Oomycete</name>
    <name type="synonym">Protoachlya hypogyna</name>
    <dbReference type="NCBI Taxonomy" id="1202772"/>
    <lineage>
        <taxon>Eukaryota</taxon>
        <taxon>Sar</taxon>
        <taxon>Stramenopiles</taxon>
        <taxon>Oomycota</taxon>
        <taxon>Saprolegniomycetes</taxon>
        <taxon>Saprolegniales</taxon>
        <taxon>Achlyaceae</taxon>
        <taxon>Achlya</taxon>
    </lineage>
</organism>
<comment type="caution">
    <text evidence="6">The sequence shown here is derived from an EMBL/GenBank/DDBJ whole genome shotgun (WGS) entry which is preliminary data.</text>
</comment>
<dbReference type="OrthoDB" id="40902at2759"/>
<dbReference type="FunFam" id="1.10.510.10:FF:000571">
    <property type="entry name" value="Maternal embryonic leucine zipper kinase"/>
    <property type="match status" value="1"/>
</dbReference>
<dbReference type="PROSITE" id="PS00107">
    <property type="entry name" value="PROTEIN_KINASE_ATP"/>
    <property type="match status" value="1"/>
</dbReference>
<dbReference type="SUPFAM" id="SSF56112">
    <property type="entry name" value="Protein kinase-like (PK-like)"/>
    <property type="match status" value="1"/>
</dbReference>
<dbReference type="InterPro" id="IPR011009">
    <property type="entry name" value="Kinase-like_dom_sf"/>
</dbReference>
<evidence type="ECO:0000256" key="2">
    <source>
        <dbReference type="ARBA" id="ARBA00022840"/>
    </source>
</evidence>
<dbReference type="GO" id="GO:0005524">
    <property type="term" value="F:ATP binding"/>
    <property type="evidence" value="ECO:0007669"/>
    <property type="project" value="UniProtKB-UniRule"/>
</dbReference>
<reference evidence="6 7" key="1">
    <citation type="journal article" date="2014" name="Genome Biol. Evol.">
        <title>The secreted proteins of Achlya hypogyna and Thraustotheca clavata identify the ancestral oomycete secretome and reveal gene acquisitions by horizontal gene transfer.</title>
        <authorList>
            <person name="Misner I."/>
            <person name="Blouin N."/>
            <person name="Leonard G."/>
            <person name="Richards T.A."/>
            <person name="Lane C.E."/>
        </authorList>
    </citation>
    <scope>NUCLEOTIDE SEQUENCE [LARGE SCALE GENOMIC DNA]</scope>
    <source>
        <strain evidence="6 7">ATCC 48635</strain>
    </source>
</reference>
<keyword evidence="4" id="KW-0723">Serine/threonine-protein kinase</keyword>